<dbReference type="Pfam" id="PF00226">
    <property type="entry name" value="DnaJ"/>
    <property type="match status" value="1"/>
</dbReference>
<dbReference type="InterPro" id="IPR001623">
    <property type="entry name" value="DnaJ_domain"/>
</dbReference>
<dbReference type="PROSITE" id="PS50076">
    <property type="entry name" value="DNAJ_2"/>
    <property type="match status" value="1"/>
</dbReference>
<dbReference type="STRING" id="106004.A0A1Y2F565"/>
<name>A0A1Y2F565_9BASI</name>
<evidence type="ECO:0000313" key="3">
    <source>
        <dbReference type="EMBL" id="ORY78075.1"/>
    </source>
</evidence>
<keyword evidence="4" id="KW-1185">Reference proteome</keyword>
<dbReference type="Proteomes" id="UP000193467">
    <property type="component" value="Unassembled WGS sequence"/>
</dbReference>
<feature type="domain" description="J" evidence="2">
    <location>
        <begin position="56"/>
        <end position="133"/>
    </location>
</feature>
<dbReference type="InParanoid" id="A0A1Y2F565"/>
<dbReference type="SUPFAM" id="SSF46565">
    <property type="entry name" value="Chaperone J-domain"/>
    <property type="match status" value="1"/>
</dbReference>
<comment type="caution">
    <text evidence="3">The sequence shown here is derived from an EMBL/GenBank/DDBJ whole genome shotgun (WGS) entry which is preliminary data.</text>
</comment>
<evidence type="ECO:0000259" key="2">
    <source>
        <dbReference type="PROSITE" id="PS50076"/>
    </source>
</evidence>
<organism evidence="3 4">
    <name type="scientific">Leucosporidium creatinivorum</name>
    <dbReference type="NCBI Taxonomy" id="106004"/>
    <lineage>
        <taxon>Eukaryota</taxon>
        <taxon>Fungi</taxon>
        <taxon>Dikarya</taxon>
        <taxon>Basidiomycota</taxon>
        <taxon>Pucciniomycotina</taxon>
        <taxon>Microbotryomycetes</taxon>
        <taxon>Leucosporidiales</taxon>
        <taxon>Leucosporidium</taxon>
    </lineage>
</organism>
<dbReference type="OrthoDB" id="445556at2759"/>
<reference evidence="3 4" key="1">
    <citation type="submission" date="2016-07" db="EMBL/GenBank/DDBJ databases">
        <title>Pervasive Adenine N6-methylation of Active Genes in Fungi.</title>
        <authorList>
            <consortium name="DOE Joint Genome Institute"/>
            <person name="Mondo S.J."/>
            <person name="Dannebaum R.O."/>
            <person name="Kuo R.C."/>
            <person name="Labutti K."/>
            <person name="Haridas S."/>
            <person name="Kuo A."/>
            <person name="Salamov A."/>
            <person name="Ahrendt S.R."/>
            <person name="Lipzen A."/>
            <person name="Sullivan W."/>
            <person name="Andreopoulos W.B."/>
            <person name="Clum A."/>
            <person name="Lindquist E."/>
            <person name="Daum C."/>
            <person name="Ramamoorthy G.K."/>
            <person name="Gryganskyi A."/>
            <person name="Culley D."/>
            <person name="Magnuson J.K."/>
            <person name="James T.Y."/>
            <person name="O'Malley M.A."/>
            <person name="Stajich J.E."/>
            <person name="Spatafora J.W."/>
            <person name="Visel A."/>
            <person name="Grigoriev I.V."/>
        </authorList>
    </citation>
    <scope>NUCLEOTIDE SEQUENCE [LARGE SCALE GENOMIC DNA]</scope>
    <source>
        <strain evidence="3 4">62-1032</strain>
    </source>
</reference>
<proteinExistence type="predicted"/>
<dbReference type="EMBL" id="MCGR01000030">
    <property type="protein sequence ID" value="ORY78075.1"/>
    <property type="molecule type" value="Genomic_DNA"/>
</dbReference>
<feature type="region of interest" description="Disordered" evidence="1">
    <location>
        <begin position="243"/>
        <end position="288"/>
    </location>
</feature>
<evidence type="ECO:0000256" key="1">
    <source>
        <dbReference type="SAM" id="MobiDB-lite"/>
    </source>
</evidence>
<protein>
    <recommendedName>
        <fullName evidence="2">J domain-containing protein</fullName>
    </recommendedName>
</protein>
<accession>A0A1Y2F565</accession>
<gene>
    <name evidence="3" type="ORF">BCR35DRAFT_305249</name>
</gene>
<dbReference type="Gene3D" id="1.10.287.110">
    <property type="entry name" value="DnaJ domain"/>
    <property type="match status" value="1"/>
</dbReference>
<dbReference type="SMART" id="SM00271">
    <property type="entry name" value="DnaJ"/>
    <property type="match status" value="1"/>
</dbReference>
<evidence type="ECO:0000313" key="4">
    <source>
        <dbReference type="Proteomes" id="UP000193467"/>
    </source>
</evidence>
<sequence length="288" mass="30645">MAGLLHLSTPIPRLSHAARLLALSPILSATTASFSSTRRALAEAHPLAFPTKPNPSPLDIFHLPADADWSAKMVKERYYDLCRLYHPDLRKGKERADALTPGSGDTSSELKQINLAYEILRNPAKRSVYLRSGVGWGGAGGHRRHGPATNPGYDFTRGRPMGYGGTAGRGPYPSAAWDWTDPHNPHFRPGFAGGAGDGAAGAGGGSAPGWSSRGLLAHNGVVFLALCSITLLVTPLTLWSATPSMGDSGDESQGLMVGDRRHREAARALEQARREARDGGIQKREAIA</sequence>
<dbReference type="CDD" id="cd06257">
    <property type="entry name" value="DnaJ"/>
    <property type="match status" value="1"/>
</dbReference>
<feature type="compositionally biased region" description="Basic and acidic residues" evidence="1">
    <location>
        <begin position="258"/>
        <end position="288"/>
    </location>
</feature>
<dbReference type="InterPro" id="IPR036869">
    <property type="entry name" value="J_dom_sf"/>
</dbReference>
<dbReference type="AlphaFoldDB" id="A0A1Y2F565"/>